<sequence length="527" mass="58903">MPPKNAPKRSSGHTKKAPVEPVQAEDDEDINRVPDNSSDDERPSPNIKPTTFTKGSEKQNGISALGKKQNKPTINGNPSPAWKDDKGGYRGTSRPRRGANDAPSSSASSASKTSPKRKSPADTPKLGAGMFDAFGQAKVKKAKTTYGNSSQARSSQSKSASQRFVRKASPEPPKFRHPGSIPSSPTSDFSPRKSYQNHRLDDDPTSTPKTVNKFEKPSMTPWKEEEEQEQKAVFQKIGLDDLEESFTQSSADPDESLLPHPGLQEKPTEPPVATQVQKFQVWDMDDSVREKVTALVGETGNNPPPAAILDDDEFLTMTQAARCPMCHAPVDPADIRAFGKNMNIRMQEKFCRSHRTKTAKEDWEDRDYPTIKWEKLDRRITQHHALIKKMIKGEDSYYRAQMEEKINAGKDRSLMKMTTNLTPGYYGARGLRAISENIMHKFTPLLKKRIVDDKLMSARGVTPYVQSVLVLEVASRLIMEDMKVNLEQARDILAESAEVGELLNEEVRDVVKKTVDDSEDEDDEDYD</sequence>
<comment type="function">
    <text evidence="1">May be involved in a process influencing telomere capping.</text>
</comment>
<dbReference type="RefSeq" id="XP_018078343.1">
    <property type="nucleotide sequence ID" value="XM_018212668.1"/>
</dbReference>
<evidence type="ECO:0000313" key="11">
    <source>
        <dbReference type="Proteomes" id="UP000070700"/>
    </source>
</evidence>
<dbReference type="SMART" id="SM01312">
    <property type="entry name" value="RTC4"/>
    <property type="match status" value="1"/>
</dbReference>
<feature type="domain" description="Restriction of telomere capping protein 4 C-terminal" evidence="9">
    <location>
        <begin position="390"/>
        <end position="506"/>
    </location>
</feature>
<evidence type="ECO:0000256" key="7">
    <source>
        <dbReference type="ARBA" id="ARBA00023242"/>
    </source>
</evidence>
<dbReference type="GO" id="GO:0005634">
    <property type="term" value="C:nucleus"/>
    <property type="evidence" value="ECO:0007669"/>
    <property type="project" value="UniProtKB-SubCell"/>
</dbReference>
<name>A0A194XUV4_MOLSC</name>
<reference evidence="10 11" key="1">
    <citation type="submission" date="2015-10" db="EMBL/GenBank/DDBJ databases">
        <title>Full genome of DAOMC 229536 Phialocephala scopiformis, a fungal endophyte of spruce producing the potent anti-insectan compound rugulosin.</title>
        <authorList>
            <consortium name="DOE Joint Genome Institute"/>
            <person name="Walker A.K."/>
            <person name="Frasz S.L."/>
            <person name="Seifert K.A."/>
            <person name="Miller J.D."/>
            <person name="Mondo S.J."/>
            <person name="Labutti K."/>
            <person name="Lipzen A."/>
            <person name="Dockter R."/>
            <person name="Kennedy M."/>
            <person name="Grigoriev I.V."/>
            <person name="Spatafora J.W."/>
        </authorList>
    </citation>
    <scope>NUCLEOTIDE SEQUENCE [LARGE SCALE GENOMIC DNA]</scope>
    <source>
        <strain evidence="10 11">CBS 120377</strain>
    </source>
</reference>
<comment type="subcellular location">
    <subcellularLocation>
        <location evidence="3">Cytoplasm</location>
    </subcellularLocation>
    <subcellularLocation>
        <location evidence="2">Nucleus</location>
    </subcellularLocation>
</comment>
<evidence type="ECO:0000256" key="3">
    <source>
        <dbReference type="ARBA" id="ARBA00004496"/>
    </source>
</evidence>
<dbReference type="PANTHER" id="PTHR41391">
    <property type="entry name" value="RESTRICTION OF TELOMERE CAPPING PROTEIN 4"/>
    <property type="match status" value="1"/>
</dbReference>
<feature type="compositionally biased region" description="Polar residues" evidence="8">
    <location>
        <begin position="47"/>
        <end position="62"/>
    </location>
</feature>
<evidence type="ECO:0000313" key="10">
    <source>
        <dbReference type="EMBL" id="KUJ23988.1"/>
    </source>
</evidence>
<dbReference type="Pfam" id="PF14474">
    <property type="entry name" value="RTC4"/>
    <property type="match status" value="1"/>
</dbReference>
<dbReference type="GO" id="GO:0005737">
    <property type="term" value="C:cytoplasm"/>
    <property type="evidence" value="ECO:0007669"/>
    <property type="project" value="UniProtKB-SubCell"/>
</dbReference>
<dbReference type="InterPro" id="IPR039024">
    <property type="entry name" value="RTC4"/>
</dbReference>
<feature type="region of interest" description="Disordered" evidence="8">
    <location>
        <begin position="246"/>
        <end position="272"/>
    </location>
</feature>
<evidence type="ECO:0000256" key="6">
    <source>
        <dbReference type="ARBA" id="ARBA00022490"/>
    </source>
</evidence>
<dbReference type="PANTHER" id="PTHR41391:SF1">
    <property type="entry name" value="RESTRICTION OF TELOMERE CAPPING PROTEIN 4"/>
    <property type="match status" value="1"/>
</dbReference>
<evidence type="ECO:0000256" key="2">
    <source>
        <dbReference type="ARBA" id="ARBA00004123"/>
    </source>
</evidence>
<keyword evidence="11" id="KW-1185">Reference proteome</keyword>
<proteinExistence type="inferred from homology"/>
<evidence type="ECO:0000256" key="1">
    <source>
        <dbReference type="ARBA" id="ARBA00002738"/>
    </source>
</evidence>
<dbReference type="KEGG" id="psco:LY89DRAFT_662767"/>
<feature type="region of interest" description="Disordered" evidence="8">
    <location>
        <begin position="1"/>
        <end position="231"/>
    </location>
</feature>
<protein>
    <recommendedName>
        <fullName evidence="5">Restriction of telomere capping protein 4</fullName>
    </recommendedName>
</protein>
<feature type="compositionally biased region" description="Low complexity" evidence="8">
    <location>
        <begin position="102"/>
        <end position="113"/>
    </location>
</feature>
<comment type="similarity">
    <text evidence="4">Belongs to the RTC4 family.</text>
</comment>
<keyword evidence="6" id="KW-0963">Cytoplasm</keyword>
<keyword evidence="7" id="KW-0539">Nucleus</keyword>
<gene>
    <name evidence="10" type="ORF">LY89DRAFT_662767</name>
</gene>
<feature type="compositionally biased region" description="Low complexity" evidence="8">
    <location>
        <begin position="149"/>
        <end position="163"/>
    </location>
</feature>
<accession>A0A194XUV4</accession>
<dbReference type="GeneID" id="28822394"/>
<evidence type="ECO:0000259" key="9">
    <source>
        <dbReference type="SMART" id="SM01312"/>
    </source>
</evidence>
<evidence type="ECO:0000256" key="5">
    <source>
        <dbReference type="ARBA" id="ARBA00015162"/>
    </source>
</evidence>
<dbReference type="InParanoid" id="A0A194XUV4"/>
<dbReference type="Proteomes" id="UP000070700">
    <property type="component" value="Unassembled WGS sequence"/>
</dbReference>
<evidence type="ECO:0000256" key="8">
    <source>
        <dbReference type="SAM" id="MobiDB-lite"/>
    </source>
</evidence>
<organism evidence="10 11">
    <name type="scientific">Mollisia scopiformis</name>
    <name type="common">Conifer needle endophyte fungus</name>
    <name type="synonym">Phialocephala scopiformis</name>
    <dbReference type="NCBI Taxonomy" id="149040"/>
    <lineage>
        <taxon>Eukaryota</taxon>
        <taxon>Fungi</taxon>
        <taxon>Dikarya</taxon>
        <taxon>Ascomycota</taxon>
        <taxon>Pezizomycotina</taxon>
        <taxon>Leotiomycetes</taxon>
        <taxon>Helotiales</taxon>
        <taxon>Mollisiaceae</taxon>
        <taxon>Mollisia</taxon>
    </lineage>
</organism>
<dbReference type="EMBL" id="KQ947404">
    <property type="protein sequence ID" value="KUJ23988.1"/>
    <property type="molecule type" value="Genomic_DNA"/>
</dbReference>
<feature type="compositionally biased region" description="Basic residues" evidence="8">
    <location>
        <begin position="1"/>
        <end position="16"/>
    </location>
</feature>
<dbReference type="OrthoDB" id="128308at2759"/>
<evidence type="ECO:0000256" key="4">
    <source>
        <dbReference type="ARBA" id="ARBA00009461"/>
    </source>
</evidence>
<dbReference type="InterPro" id="IPR028094">
    <property type="entry name" value="RTC4_C"/>
</dbReference>
<dbReference type="AlphaFoldDB" id="A0A194XUV4"/>